<dbReference type="EMBL" id="KN840590">
    <property type="protein sequence ID" value="KIP04014.1"/>
    <property type="molecule type" value="Genomic_DNA"/>
</dbReference>
<reference evidence="2 3" key="1">
    <citation type="journal article" date="2014" name="PLoS Genet.">
        <title>Analysis of the Phlebiopsis gigantea genome, transcriptome and secretome provides insight into its pioneer colonization strategies of wood.</title>
        <authorList>
            <person name="Hori C."/>
            <person name="Ishida T."/>
            <person name="Igarashi K."/>
            <person name="Samejima M."/>
            <person name="Suzuki H."/>
            <person name="Master E."/>
            <person name="Ferreira P."/>
            <person name="Ruiz-Duenas F.J."/>
            <person name="Held B."/>
            <person name="Canessa P."/>
            <person name="Larrondo L.F."/>
            <person name="Schmoll M."/>
            <person name="Druzhinina I.S."/>
            <person name="Kubicek C.P."/>
            <person name="Gaskell J.A."/>
            <person name="Kersten P."/>
            <person name="St John F."/>
            <person name="Glasner J."/>
            <person name="Sabat G."/>
            <person name="Splinter BonDurant S."/>
            <person name="Syed K."/>
            <person name="Yadav J."/>
            <person name="Mgbeahuruike A.C."/>
            <person name="Kovalchuk A."/>
            <person name="Asiegbu F.O."/>
            <person name="Lackner G."/>
            <person name="Hoffmeister D."/>
            <person name="Rencoret J."/>
            <person name="Gutierrez A."/>
            <person name="Sun H."/>
            <person name="Lindquist E."/>
            <person name="Barry K."/>
            <person name="Riley R."/>
            <person name="Grigoriev I.V."/>
            <person name="Henrissat B."/>
            <person name="Kues U."/>
            <person name="Berka R.M."/>
            <person name="Martinez A.T."/>
            <person name="Covert S.F."/>
            <person name="Blanchette R.A."/>
            <person name="Cullen D."/>
        </authorList>
    </citation>
    <scope>NUCLEOTIDE SEQUENCE [LARGE SCALE GENOMIC DNA]</scope>
    <source>
        <strain evidence="2 3">11061_1 CR5-6</strain>
    </source>
</reference>
<feature type="compositionally biased region" description="Basic and acidic residues" evidence="1">
    <location>
        <begin position="1"/>
        <end position="15"/>
    </location>
</feature>
<evidence type="ECO:0000256" key="1">
    <source>
        <dbReference type="SAM" id="MobiDB-lite"/>
    </source>
</evidence>
<feature type="region of interest" description="Disordered" evidence="1">
    <location>
        <begin position="1"/>
        <end position="106"/>
    </location>
</feature>
<dbReference type="OrthoDB" id="10266696at2759"/>
<sequence>MESFIRSKYESRRWAMEGPPPSDPTVLEDSADVEPLAPAVPTLPSPSTSRPTHAAAASSGSIRAGVTTRQPQPHQLISATVAGRTHQAPAPAVAAQPQPAAPAPAP</sequence>
<evidence type="ECO:0000313" key="3">
    <source>
        <dbReference type="Proteomes" id="UP000053257"/>
    </source>
</evidence>
<gene>
    <name evidence="2" type="ORF">PHLGIDRAFT_54714</name>
</gene>
<feature type="non-terminal residue" evidence="2">
    <location>
        <position position="106"/>
    </location>
</feature>
<keyword evidence="3" id="KW-1185">Reference proteome</keyword>
<dbReference type="AlphaFoldDB" id="A0A0C3NGV9"/>
<name>A0A0C3NGV9_PHLG1</name>
<feature type="compositionally biased region" description="Low complexity" evidence="1">
    <location>
        <begin position="87"/>
        <end position="98"/>
    </location>
</feature>
<feature type="compositionally biased region" description="Low complexity" evidence="1">
    <location>
        <begin position="45"/>
        <end position="61"/>
    </location>
</feature>
<organism evidence="2 3">
    <name type="scientific">Phlebiopsis gigantea (strain 11061_1 CR5-6)</name>
    <name type="common">White-rot fungus</name>
    <name type="synonym">Peniophora gigantea</name>
    <dbReference type="NCBI Taxonomy" id="745531"/>
    <lineage>
        <taxon>Eukaryota</taxon>
        <taxon>Fungi</taxon>
        <taxon>Dikarya</taxon>
        <taxon>Basidiomycota</taxon>
        <taxon>Agaricomycotina</taxon>
        <taxon>Agaricomycetes</taxon>
        <taxon>Polyporales</taxon>
        <taxon>Phanerochaetaceae</taxon>
        <taxon>Phlebiopsis</taxon>
    </lineage>
</organism>
<feature type="compositionally biased region" description="Polar residues" evidence="1">
    <location>
        <begin position="67"/>
        <end position="78"/>
    </location>
</feature>
<evidence type="ECO:0000313" key="2">
    <source>
        <dbReference type="EMBL" id="KIP04014.1"/>
    </source>
</evidence>
<proteinExistence type="predicted"/>
<dbReference type="Proteomes" id="UP000053257">
    <property type="component" value="Unassembled WGS sequence"/>
</dbReference>
<dbReference type="HOGENOM" id="CLU_2229576_0_0_1"/>
<protein>
    <submittedName>
        <fullName evidence="2">Uncharacterized protein</fullName>
    </submittedName>
</protein>
<accession>A0A0C3NGV9</accession>